<protein>
    <submittedName>
        <fullName evidence="2">Aldo/keto reductase</fullName>
    </submittedName>
</protein>
<dbReference type="InterPro" id="IPR053135">
    <property type="entry name" value="AKR2_Oxidoreductase"/>
</dbReference>
<evidence type="ECO:0000259" key="1">
    <source>
        <dbReference type="Pfam" id="PF00248"/>
    </source>
</evidence>
<accession>A0A8J6NJA4</accession>
<dbReference type="Gene3D" id="3.20.20.100">
    <property type="entry name" value="NADP-dependent oxidoreductase domain"/>
    <property type="match status" value="1"/>
</dbReference>
<gene>
    <name evidence="2" type="ORF">H8E29_06105</name>
</gene>
<dbReference type="InterPro" id="IPR036812">
    <property type="entry name" value="NAD(P)_OxRdtase_dom_sf"/>
</dbReference>
<dbReference type="PANTHER" id="PTHR43312">
    <property type="entry name" value="D-THREO-ALDOSE 1-DEHYDROGENASE"/>
    <property type="match status" value="1"/>
</dbReference>
<dbReference type="SUPFAM" id="SSF51430">
    <property type="entry name" value="NAD(P)-linked oxidoreductase"/>
    <property type="match status" value="1"/>
</dbReference>
<dbReference type="CDD" id="cd19098">
    <property type="entry name" value="AKR_unchar"/>
    <property type="match status" value="1"/>
</dbReference>
<dbReference type="Proteomes" id="UP000614469">
    <property type="component" value="Unassembled WGS sequence"/>
</dbReference>
<dbReference type="Pfam" id="PF00248">
    <property type="entry name" value="Aldo_ket_red"/>
    <property type="match status" value="1"/>
</dbReference>
<sequence>MESLLNGILGKRKFGRNPFSVTSMGLGLAALGRPGYINLGHADDLKQNYDVQRMEEHAHTILDAAWAAGIRYFDVARSYGRAEAFISSWLAKRNIDPGLITLGSKWGYTYTADWKVDVSAGQKHEVKDHSLAVLERQIRESRALLCDHLDLYQIHSATLDSGILSNQAVLTELAQLRNGGLAIGFSVSGENQAEIIWRALELEFDGVPLFSSVQATWNLLEQSAAPALKAAHEMGLGIIIKEALANGRLTPRNASPDFRSSMKILEAQAIARQLPIDALALAAVMQQPFVDVTLSGAACIDHLESNLKALEIVWDDALENILEKLIESPEVYWHKRSQMAWN</sequence>
<comment type="caution">
    <text evidence="2">The sequence shown here is derived from an EMBL/GenBank/DDBJ whole genome shotgun (WGS) entry which is preliminary data.</text>
</comment>
<dbReference type="InterPro" id="IPR023210">
    <property type="entry name" value="NADP_OxRdtase_dom"/>
</dbReference>
<dbReference type="PANTHER" id="PTHR43312:SF1">
    <property type="entry name" value="NADP-DEPENDENT OXIDOREDUCTASE DOMAIN-CONTAINING PROTEIN"/>
    <property type="match status" value="1"/>
</dbReference>
<dbReference type="EMBL" id="JACNJN010000080">
    <property type="protein sequence ID" value="MBC8334819.1"/>
    <property type="molecule type" value="Genomic_DNA"/>
</dbReference>
<reference evidence="2 3" key="1">
    <citation type="submission" date="2020-08" db="EMBL/GenBank/DDBJ databases">
        <title>Bridging the membrane lipid divide: bacteria of the FCB group superphylum have the potential to synthesize archaeal ether lipids.</title>
        <authorList>
            <person name="Villanueva L."/>
            <person name="Von Meijenfeldt F.A.B."/>
            <person name="Westbye A.B."/>
            <person name="Yadav S."/>
            <person name="Hopmans E.C."/>
            <person name="Dutilh B.E."/>
            <person name="Sinninghe Damste J.S."/>
        </authorList>
    </citation>
    <scope>NUCLEOTIDE SEQUENCE [LARGE SCALE GENOMIC DNA]</scope>
    <source>
        <strain evidence="2">NIOZ-UU36</strain>
    </source>
</reference>
<name>A0A8J6NJA4_9CHLR</name>
<organism evidence="2 3">
    <name type="scientific">Candidatus Desulfolinea nitratireducens</name>
    <dbReference type="NCBI Taxonomy" id="2841698"/>
    <lineage>
        <taxon>Bacteria</taxon>
        <taxon>Bacillati</taxon>
        <taxon>Chloroflexota</taxon>
        <taxon>Anaerolineae</taxon>
        <taxon>Anaerolineales</taxon>
        <taxon>Anaerolineales incertae sedis</taxon>
        <taxon>Candidatus Desulfolinea</taxon>
    </lineage>
</organism>
<dbReference type="AlphaFoldDB" id="A0A8J6NJA4"/>
<feature type="domain" description="NADP-dependent oxidoreductase" evidence="1">
    <location>
        <begin position="55"/>
        <end position="324"/>
    </location>
</feature>
<evidence type="ECO:0000313" key="2">
    <source>
        <dbReference type="EMBL" id="MBC8334819.1"/>
    </source>
</evidence>
<evidence type="ECO:0000313" key="3">
    <source>
        <dbReference type="Proteomes" id="UP000614469"/>
    </source>
</evidence>
<proteinExistence type="predicted"/>